<keyword evidence="3" id="KW-1185">Reference proteome</keyword>
<proteinExistence type="predicted"/>
<organism evidence="1">
    <name type="scientific">Physcomitrium patens</name>
    <name type="common">Spreading-leaved earth moss</name>
    <name type="synonym">Physcomitrella patens</name>
    <dbReference type="NCBI Taxonomy" id="3218"/>
    <lineage>
        <taxon>Eukaryota</taxon>
        <taxon>Viridiplantae</taxon>
        <taxon>Streptophyta</taxon>
        <taxon>Embryophyta</taxon>
        <taxon>Bryophyta</taxon>
        <taxon>Bryophytina</taxon>
        <taxon>Bryopsida</taxon>
        <taxon>Funariidae</taxon>
        <taxon>Funariales</taxon>
        <taxon>Funariaceae</taxon>
        <taxon>Physcomitrium</taxon>
    </lineage>
</organism>
<reference evidence="1 3" key="2">
    <citation type="journal article" date="2018" name="Plant J.">
        <title>The Physcomitrella patens chromosome-scale assembly reveals moss genome structure and evolution.</title>
        <authorList>
            <person name="Lang D."/>
            <person name="Ullrich K.K."/>
            <person name="Murat F."/>
            <person name="Fuchs J."/>
            <person name="Jenkins J."/>
            <person name="Haas F.B."/>
            <person name="Piednoel M."/>
            <person name="Gundlach H."/>
            <person name="Van Bel M."/>
            <person name="Meyberg R."/>
            <person name="Vives C."/>
            <person name="Morata J."/>
            <person name="Symeonidi A."/>
            <person name="Hiss M."/>
            <person name="Muchero W."/>
            <person name="Kamisugi Y."/>
            <person name="Saleh O."/>
            <person name="Blanc G."/>
            <person name="Decker E.L."/>
            <person name="van Gessel N."/>
            <person name="Grimwood J."/>
            <person name="Hayes R.D."/>
            <person name="Graham S.W."/>
            <person name="Gunter L.E."/>
            <person name="McDaniel S.F."/>
            <person name="Hoernstein S.N.W."/>
            <person name="Larsson A."/>
            <person name="Li F.W."/>
            <person name="Perroud P.F."/>
            <person name="Phillips J."/>
            <person name="Ranjan P."/>
            <person name="Rokshar D.S."/>
            <person name="Rothfels C.J."/>
            <person name="Schneider L."/>
            <person name="Shu S."/>
            <person name="Stevenson D.W."/>
            <person name="Thummler F."/>
            <person name="Tillich M."/>
            <person name="Villarreal Aguilar J.C."/>
            <person name="Widiez T."/>
            <person name="Wong G.K."/>
            <person name="Wymore A."/>
            <person name="Zhang Y."/>
            <person name="Zimmer A.D."/>
            <person name="Quatrano R.S."/>
            <person name="Mayer K.F.X."/>
            <person name="Goodstein D."/>
            <person name="Casacuberta J.M."/>
            <person name="Vandepoele K."/>
            <person name="Reski R."/>
            <person name="Cuming A.C."/>
            <person name="Tuskan G.A."/>
            <person name="Maumus F."/>
            <person name="Salse J."/>
            <person name="Schmutz J."/>
            <person name="Rensing S.A."/>
        </authorList>
    </citation>
    <scope>NUCLEOTIDE SEQUENCE [LARGE SCALE GENOMIC DNA]</scope>
    <source>
        <strain evidence="2 3">cv. Gransden 2004</strain>
    </source>
</reference>
<accession>A0A2K1KJU8</accession>
<reference evidence="2" key="3">
    <citation type="submission" date="2020-12" db="UniProtKB">
        <authorList>
            <consortium name="EnsemblPlants"/>
        </authorList>
    </citation>
    <scope>IDENTIFICATION</scope>
</reference>
<dbReference type="EnsemblPlants" id="Pp3c5_15290V3.1">
    <property type="protein sequence ID" value="PAC:32954048.CDS.1"/>
    <property type="gene ID" value="Pp3c5_15290"/>
</dbReference>
<evidence type="ECO:0000313" key="1">
    <source>
        <dbReference type="EMBL" id="PNR54033.1"/>
    </source>
</evidence>
<evidence type="ECO:0000313" key="3">
    <source>
        <dbReference type="Proteomes" id="UP000006727"/>
    </source>
</evidence>
<dbReference type="EMBL" id="ABEU02000005">
    <property type="protein sequence ID" value="PNR54033.1"/>
    <property type="molecule type" value="Genomic_DNA"/>
</dbReference>
<gene>
    <name evidence="2" type="primary">LOC112282315</name>
    <name evidence="1" type="ORF">PHYPA_007709</name>
</gene>
<dbReference type="Gramene" id="Pp3c5_15290V3.1">
    <property type="protein sequence ID" value="PAC:32954048.CDS.1"/>
    <property type="gene ID" value="Pp3c5_15290"/>
</dbReference>
<dbReference type="Proteomes" id="UP000006727">
    <property type="component" value="Chromosome 5"/>
</dbReference>
<dbReference type="RefSeq" id="XP_073390488.1">
    <property type="nucleotide sequence ID" value="XM_073534387.1"/>
</dbReference>
<reference evidence="1 3" key="1">
    <citation type="journal article" date="2008" name="Science">
        <title>The Physcomitrella genome reveals evolutionary insights into the conquest of land by plants.</title>
        <authorList>
            <person name="Rensing S."/>
            <person name="Lang D."/>
            <person name="Zimmer A."/>
            <person name="Terry A."/>
            <person name="Salamov A."/>
            <person name="Shapiro H."/>
            <person name="Nishiyama T."/>
            <person name="Perroud P.-F."/>
            <person name="Lindquist E."/>
            <person name="Kamisugi Y."/>
            <person name="Tanahashi T."/>
            <person name="Sakakibara K."/>
            <person name="Fujita T."/>
            <person name="Oishi K."/>
            <person name="Shin-I T."/>
            <person name="Kuroki Y."/>
            <person name="Toyoda A."/>
            <person name="Suzuki Y."/>
            <person name="Hashimoto A."/>
            <person name="Yamaguchi K."/>
            <person name="Sugano A."/>
            <person name="Kohara Y."/>
            <person name="Fujiyama A."/>
            <person name="Anterola A."/>
            <person name="Aoki S."/>
            <person name="Ashton N."/>
            <person name="Barbazuk W.B."/>
            <person name="Barker E."/>
            <person name="Bennetzen J."/>
            <person name="Bezanilla M."/>
            <person name="Blankenship R."/>
            <person name="Cho S.H."/>
            <person name="Dutcher S."/>
            <person name="Estelle M."/>
            <person name="Fawcett J.A."/>
            <person name="Gundlach H."/>
            <person name="Hanada K."/>
            <person name="Heyl A."/>
            <person name="Hicks K.A."/>
            <person name="Hugh J."/>
            <person name="Lohr M."/>
            <person name="Mayer K."/>
            <person name="Melkozernov A."/>
            <person name="Murata T."/>
            <person name="Nelson D."/>
            <person name="Pils B."/>
            <person name="Prigge M."/>
            <person name="Reiss B."/>
            <person name="Renner T."/>
            <person name="Rombauts S."/>
            <person name="Rushton P."/>
            <person name="Sanderfoot A."/>
            <person name="Schween G."/>
            <person name="Shiu S.-H."/>
            <person name="Stueber K."/>
            <person name="Theodoulou F.L."/>
            <person name="Tu H."/>
            <person name="Van de Peer Y."/>
            <person name="Verrier P.J."/>
            <person name="Waters E."/>
            <person name="Wood A."/>
            <person name="Yang L."/>
            <person name="Cove D."/>
            <person name="Cuming A."/>
            <person name="Hasebe M."/>
            <person name="Lucas S."/>
            <person name="Mishler D.B."/>
            <person name="Reski R."/>
            <person name="Grigoriev I."/>
            <person name="Quatrano R.S."/>
            <person name="Boore J.L."/>
        </authorList>
    </citation>
    <scope>NUCLEOTIDE SEQUENCE [LARGE SCALE GENOMIC DNA]</scope>
    <source>
        <strain evidence="2 3">cv. Gransden 2004</strain>
    </source>
</reference>
<dbReference type="GeneID" id="112282315"/>
<name>A0A2K1KJU8_PHYPA</name>
<protein>
    <submittedName>
        <fullName evidence="1 2">Uncharacterized protein</fullName>
    </submittedName>
</protein>
<dbReference type="OrthoDB" id="10590245at2759"/>
<evidence type="ECO:0000313" key="2">
    <source>
        <dbReference type="EnsemblPlants" id="PAC:32954048.CDS.1"/>
    </source>
</evidence>
<dbReference type="AlphaFoldDB" id="A0A2K1KJU8"/>
<sequence>MQEFEVCGYAAVPFKWESAPGKPIEEAVVILPATSDPWMSPLRPPPGFRKAVKSTKSTVEVSGPEPPVLAEMKLVQKIFKMFHGLRRKYGASTASSVSEASRDIADRGEFGKEDLDRCYDSSASTSNFSVSTFGHQETSSSFTSIESSSSDPCRTHFNKDPATYSFRYKTRAQPSSFRFDDVGGLFGNDLNGSDDNHSLPGPRESVWHDFSGPLERTCVPPDMQIRRSHSILVPTLLCHSLRNFKQLSFGRTLRRSKATKQLVLEKT</sequence>
<dbReference type="PaxDb" id="3218-PP1S169_98V6.1"/>